<comment type="caution">
    <text evidence="2">The sequence shown here is derived from an EMBL/GenBank/DDBJ whole genome shotgun (WGS) entry which is preliminary data.</text>
</comment>
<dbReference type="Pfam" id="PF13466">
    <property type="entry name" value="STAS_2"/>
    <property type="match status" value="1"/>
</dbReference>
<sequence length="293" mass="31770">MSISTGNGRLVERPEVHSLLVSETTPDQRVGAAAWVDEQLAAGAKVFYKSRPCDWGGDDPRWLVGPAGSSCARWAFRTGQLEIRDFAEVIDLAGGTTRGLRELQAAEVARGLDEGWPRLAMSQESASRPLADDAEIAEYAEQEAGYDELARRWPLTTLCQLTLAHESSPAAWEIAGLHSGDIVDHQWSAAWSDGRWHVRGELDVTVVGRFSAALDGALRQCLHSEDDPTLRIDASGIEFLDVGSAQSLMLAGYAAARRQRIVVHGARDSVRNVVTAVGRPPSLSFTAETSVPR</sequence>
<organism evidence="2 3">
    <name type="scientific">Actinomycetospora endophytica</name>
    <dbReference type="NCBI Taxonomy" id="2291215"/>
    <lineage>
        <taxon>Bacteria</taxon>
        <taxon>Bacillati</taxon>
        <taxon>Actinomycetota</taxon>
        <taxon>Actinomycetes</taxon>
        <taxon>Pseudonocardiales</taxon>
        <taxon>Pseudonocardiaceae</taxon>
        <taxon>Actinomycetospora</taxon>
    </lineage>
</organism>
<evidence type="ECO:0000313" key="2">
    <source>
        <dbReference type="EMBL" id="MCD2192051.1"/>
    </source>
</evidence>
<accession>A0ABS8P1D8</accession>
<dbReference type="InterPro" id="IPR058548">
    <property type="entry name" value="MlaB-like_STAS"/>
</dbReference>
<feature type="domain" description="MlaB-like STAS" evidence="1">
    <location>
        <begin position="197"/>
        <end position="278"/>
    </location>
</feature>
<proteinExistence type="predicted"/>
<dbReference type="Proteomes" id="UP001199469">
    <property type="component" value="Unassembled WGS sequence"/>
</dbReference>
<evidence type="ECO:0000313" key="3">
    <source>
        <dbReference type="Proteomes" id="UP001199469"/>
    </source>
</evidence>
<dbReference type="SUPFAM" id="SSF52091">
    <property type="entry name" value="SpoIIaa-like"/>
    <property type="match status" value="1"/>
</dbReference>
<protein>
    <submittedName>
        <fullName evidence="2">STAS domain-containing protein</fullName>
    </submittedName>
</protein>
<dbReference type="EMBL" id="JAJNDB010000001">
    <property type="protein sequence ID" value="MCD2192051.1"/>
    <property type="molecule type" value="Genomic_DNA"/>
</dbReference>
<dbReference type="RefSeq" id="WP_230729742.1">
    <property type="nucleotide sequence ID" value="NZ_JAJNDB010000001.1"/>
</dbReference>
<dbReference type="InterPro" id="IPR036513">
    <property type="entry name" value="STAS_dom_sf"/>
</dbReference>
<gene>
    <name evidence="2" type="ORF">LQ327_01425</name>
</gene>
<evidence type="ECO:0000259" key="1">
    <source>
        <dbReference type="Pfam" id="PF13466"/>
    </source>
</evidence>
<reference evidence="2 3" key="1">
    <citation type="submission" date="2021-11" db="EMBL/GenBank/DDBJ databases">
        <title>Draft genome sequence of Actinomycetospora sp. SF1 isolated from the rhizosphere soil.</title>
        <authorList>
            <person name="Duangmal K."/>
            <person name="Chantavorakit T."/>
        </authorList>
    </citation>
    <scope>NUCLEOTIDE SEQUENCE [LARGE SCALE GENOMIC DNA]</scope>
    <source>
        <strain evidence="2 3">TBRC 5722</strain>
    </source>
</reference>
<dbReference type="Gene3D" id="3.30.750.24">
    <property type="entry name" value="STAS domain"/>
    <property type="match status" value="1"/>
</dbReference>
<keyword evidence="3" id="KW-1185">Reference proteome</keyword>
<name>A0ABS8P1D8_9PSEU</name>